<accession>A0ABQ3BWV8</accession>
<dbReference type="EMBL" id="BMWY01000005">
    <property type="protein sequence ID" value="GGZ59324.1"/>
    <property type="molecule type" value="Genomic_DNA"/>
</dbReference>
<dbReference type="GeneID" id="94369785"/>
<dbReference type="Gene3D" id="3.20.20.80">
    <property type="entry name" value="Glycosidases"/>
    <property type="match status" value="1"/>
</dbReference>
<evidence type="ECO:0000313" key="8">
    <source>
        <dbReference type="Proteomes" id="UP000615593"/>
    </source>
</evidence>
<dbReference type="InterPro" id="IPR011683">
    <property type="entry name" value="Glyco_hydro_53"/>
</dbReference>
<proteinExistence type="inferred from homology"/>
<keyword evidence="5 6" id="KW-0326">Glycosidase</keyword>
<gene>
    <name evidence="7" type="ORF">GCM10008088_21220</name>
</gene>
<dbReference type="Proteomes" id="UP000615593">
    <property type="component" value="Unassembled WGS sequence"/>
</dbReference>
<organism evidence="7 8">
    <name type="scientific">Mesonia mobilis</name>
    <dbReference type="NCBI Taxonomy" id="369791"/>
    <lineage>
        <taxon>Bacteria</taxon>
        <taxon>Pseudomonadati</taxon>
        <taxon>Bacteroidota</taxon>
        <taxon>Flavobacteriia</taxon>
        <taxon>Flavobacteriales</taxon>
        <taxon>Flavobacteriaceae</taxon>
        <taxon>Mesonia</taxon>
    </lineage>
</organism>
<dbReference type="InterPro" id="IPR017853">
    <property type="entry name" value="GH"/>
</dbReference>
<sequence>MKALLFTLLFLLLACSEDNIEKQENSQLENEFVNAVDISSYPEISLSNPKFYNESGVEENFIQQLKNNGVNTIRLRLWVNPSDLHSGFEEVKTFSDQLKSMGFKIWISLHYSDTWADPAQQITPISWQNLNFTELSIKVKEYTKNVILEINPDYIQIGNEINNGFLHPLGNIHNQPQQFKDLLALAIDTVRENSTSTQIIIHFAGVNNSLWFFQQIENLDYDIIGLSYYPIWHDKNLLNLKEHLNQLENNFNKKILIAETAYPFTLDWNDHTNNIVGENQQLILPDFPATPLGQYNFLAEIKSIIQQTPNGVGLCYWGAELVAWKGQDAVDASSWENQALFDFQNKVLPAIKIFTEN</sequence>
<keyword evidence="8" id="KW-1185">Reference proteome</keyword>
<dbReference type="PROSITE" id="PS51257">
    <property type="entry name" value="PROKAR_LIPOPROTEIN"/>
    <property type="match status" value="1"/>
</dbReference>
<dbReference type="Pfam" id="PF07745">
    <property type="entry name" value="Glyco_hydro_53"/>
    <property type="match status" value="1"/>
</dbReference>
<evidence type="ECO:0000256" key="1">
    <source>
        <dbReference type="ARBA" id="ARBA00001695"/>
    </source>
</evidence>
<comment type="catalytic activity">
    <reaction evidence="1 6">
        <text>The enzyme specifically hydrolyzes (1-&gt;4)-beta-D-galactosidic linkages in type I arabinogalactans.</text>
        <dbReference type="EC" id="3.2.1.89"/>
    </reaction>
</comment>
<dbReference type="PANTHER" id="PTHR34983">
    <property type="entry name" value="ARABINOGALACTAN ENDO-BETA-1,4-GALACTANASE A"/>
    <property type="match status" value="1"/>
</dbReference>
<evidence type="ECO:0000313" key="7">
    <source>
        <dbReference type="EMBL" id="GGZ59324.1"/>
    </source>
</evidence>
<evidence type="ECO:0000256" key="3">
    <source>
        <dbReference type="ARBA" id="ARBA00012556"/>
    </source>
</evidence>
<dbReference type="EC" id="3.2.1.89" evidence="3 6"/>
<dbReference type="PANTHER" id="PTHR34983:SF1">
    <property type="entry name" value="ARABINOGALACTAN ENDO-BETA-1,4-GALACTANASE A"/>
    <property type="match status" value="1"/>
</dbReference>
<keyword evidence="4 6" id="KW-0378">Hydrolase</keyword>
<reference evidence="8" key="1">
    <citation type="journal article" date="2019" name="Int. J. Syst. Evol. Microbiol.">
        <title>The Global Catalogue of Microorganisms (GCM) 10K type strain sequencing project: providing services to taxonomists for standard genome sequencing and annotation.</title>
        <authorList>
            <consortium name="The Broad Institute Genomics Platform"/>
            <consortium name="The Broad Institute Genome Sequencing Center for Infectious Disease"/>
            <person name="Wu L."/>
            <person name="Ma J."/>
        </authorList>
    </citation>
    <scope>NUCLEOTIDE SEQUENCE [LARGE SCALE GENOMIC DNA]</scope>
    <source>
        <strain evidence="8">KCTC 12708</strain>
    </source>
</reference>
<evidence type="ECO:0000256" key="4">
    <source>
        <dbReference type="ARBA" id="ARBA00022801"/>
    </source>
</evidence>
<comment type="caution">
    <text evidence="7">The sequence shown here is derived from an EMBL/GenBank/DDBJ whole genome shotgun (WGS) entry which is preliminary data.</text>
</comment>
<evidence type="ECO:0000256" key="5">
    <source>
        <dbReference type="ARBA" id="ARBA00023295"/>
    </source>
</evidence>
<evidence type="ECO:0000256" key="6">
    <source>
        <dbReference type="RuleBase" id="RU361192"/>
    </source>
</evidence>
<comment type="similarity">
    <text evidence="2 6">Belongs to the glycosyl hydrolase 53 family.</text>
</comment>
<dbReference type="SUPFAM" id="SSF51445">
    <property type="entry name" value="(Trans)glycosidases"/>
    <property type="match status" value="1"/>
</dbReference>
<evidence type="ECO:0000256" key="2">
    <source>
        <dbReference type="ARBA" id="ARBA00010687"/>
    </source>
</evidence>
<protein>
    <recommendedName>
        <fullName evidence="3 6">Arabinogalactan endo-beta-1,4-galactanase</fullName>
        <ecNumber evidence="3 6">3.2.1.89</ecNumber>
    </recommendedName>
</protein>
<dbReference type="RefSeq" id="WP_027884659.1">
    <property type="nucleotide sequence ID" value="NZ_BMWY01000005.1"/>
</dbReference>
<name>A0ABQ3BWV8_9FLAO</name>